<dbReference type="SUPFAM" id="SSF53474">
    <property type="entry name" value="alpha/beta-Hydrolases"/>
    <property type="match status" value="1"/>
</dbReference>
<name>A0A1H4DCU3_9BACT</name>
<dbReference type="InterPro" id="IPR050266">
    <property type="entry name" value="AB_hydrolase_sf"/>
</dbReference>
<dbReference type="OrthoDB" id="252464at2"/>
<dbReference type="PANTHER" id="PTHR43798:SF29">
    <property type="entry name" value="AB HYDROLASE-1 DOMAIN-CONTAINING PROTEIN"/>
    <property type="match status" value="1"/>
</dbReference>
<dbReference type="PANTHER" id="PTHR43798">
    <property type="entry name" value="MONOACYLGLYCEROL LIPASE"/>
    <property type="match status" value="1"/>
</dbReference>
<proteinExistence type="predicted"/>
<sequence length="263" mass="29050">MQKVTSNGNNTWQEEGKGSAVVLIHGFSENSGLWHLQTNRLKDHYKVIVPDLPGTAAAPLTTPLSIESMADYVYTILLEQNIKEAVVIGHSMGGYVALALAEKHPELIKGLGLFHSTAKADTEEKKENRTKSINLMNQYGAETFLRQTLPNMFSPVTKSKHPELIEACVKMGQECSLPALVAYYEAMKERPDRTAVLQQLTVPVLFVVGKDDNAVPPDSILPQITLPRVSNVHIFEAVGHMGMWEAPAESNLILEQFIAFCQL</sequence>
<reference evidence="3" key="1">
    <citation type="submission" date="2016-10" db="EMBL/GenBank/DDBJ databases">
        <authorList>
            <person name="Varghese N."/>
            <person name="Submissions S."/>
        </authorList>
    </citation>
    <scope>NUCLEOTIDE SEQUENCE [LARGE SCALE GENOMIC DNA]</scope>
    <source>
        <strain evidence="3">DSM 23920</strain>
    </source>
</reference>
<dbReference type="STRING" id="408074.SAMN05660909_03041"/>
<dbReference type="AlphaFoldDB" id="A0A1H4DCU3"/>
<keyword evidence="3" id="KW-1185">Reference proteome</keyword>
<accession>A0A1H4DCU3</accession>
<evidence type="ECO:0000259" key="1">
    <source>
        <dbReference type="Pfam" id="PF00561"/>
    </source>
</evidence>
<dbReference type="PRINTS" id="PR00111">
    <property type="entry name" value="ABHYDROLASE"/>
</dbReference>
<protein>
    <submittedName>
        <fullName evidence="2">Pimeloyl-ACP methyl ester carboxylesterase</fullName>
    </submittedName>
</protein>
<organism evidence="2 3">
    <name type="scientific">Chitinophaga terrae</name>
    <name type="common">ex Kim and Jung 2007</name>
    <dbReference type="NCBI Taxonomy" id="408074"/>
    <lineage>
        <taxon>Bacteria</taxon>
        <taxon>Pseudomonadati</taxon>
        <taxon>Bacteroidota</taxon>
        <taxon>Chitinophagia</taxon>
        <taxon>Chitinophagales</taxon>
        <taxon>Chitinophagaceae</taxon>
        <taxon>Chitinophaga</taxon>
    </lineage>
</organism>
<dbReference type="Proteomes" id="UP000199656">
    <property type="component" value="Unassembled WGS sequence"/>
</dbReference>
<gene>
    <name evidence="2" type="ORF">SAMN05660909_03041</name>
</gene>
<dbReference type="Gene3D" id="3.40.50.1820">
    <property type="entry name" value="alpha/beta hydrolase"/>
    <property type="match status" value="1"/>
</dbReference>
<dbReference type="InterPro" id="IPR000073">
    <property type="entry name" value="AB_hydrolase_1"/>
</dbReference>
<evidence type="ECO:0000313" key="2">
    <source>
        <dbReference type="EMBL" id="SEA70306.1"/>
    </source>
</evidence>
<dbReference type="InterPro" id="IPR029058">
    <property type="entry name" value="AB_hydrolase_fold"/>
</dbReference>
<evidence type="ECO:0000313" key="3">
    <source>
        <dbReference type="Proteomes" id="UP000199656"/>
    </source>
</evidence>
<dbReference type="RefSeq" id="WP_089762788.1">
    <property type="nucleotide sequence ID" value="NZ_BKAT01000046.1"/>
</dbReference>
<dbReference type="Pfam" id="PF00561">
    <property type="entry name" value="Abhydrolase_1"/>
    <property type="match status" value="1"/>
</dbReference>
<dbReference type="EMBL" id="FNRL01000013">
    <property type="protein sequence ID" value="SEA70306.1"/>
    <property type="molecule type" value="Genomic_DNA"/>
</dbReference>
<feature type="domain" description="AB hydrolase-1" evidence="1">
    <location>
        <begin position="20"/>
        <end position="113"/>
    </location>
</feature>